<dbReference type="EC" id="3.6.1.27" evidence="1"/>
<feature type="transmembrane region" description="Helical" evidence="4">
    <location>
        <begin position="209"/>
        <end position="231"/>
    </location>
</feature>
<dbReference type="PANTHER" id="PTHR14969:SF54">
    <property type="entry name" value="PHOSPHATIDYLGLYCEROPHOSPHATASE B"/>
    <property type="match status" value="1"/>
</dbReference>
<protein>
    <recommendedName>
        <fullName evidence="1">undecaprenyl-diphosphate phosphatase</fullName>
        <ecNumber evidence="1">3.6.1.27</ecNumber>
    </recommendedName>
    <alternativeName>
        <fullName evidence="2">Undecaprenyl pyrophosphate phosphatase</fullName>
    </alternativeName>
</protein>
<feature type="transmembrane region" description="Helical" evidence="4">
    <location>
        <begin position="155"/>
        <end position="173"/>
    </location>
</feature>
<evidence type="ECO:0000256" key="4">
    <source>
        <dbReference type="SAM" id="Phobius"/>
    </source>
</evidence>
<keyword evidence="4" id="KW-1133">Transmembrane helix</keyword>
<dbReference type="CDD" id="cd01610">
    <property type="entry name" value="PAP2_like"/>
    <property type="match status" value="1"/>
</dbReference>
<evidence type="ECO:0000313" key="6">
    <source>
        <dbReference type="EMBL" id="OOS00293.1"/>
    </source>
</evidence>
<dbReference type="Proteomes" id="UP000190867">
    <property type="component" value="Unassembled WGS sequence"/>
</dbReference>
<accession>A0A1T0AVH9</accession>
<comment type="caution">
    <text evidence="6">The sequence shown here is derived from an EMBL/GenBank/DDBJ whole genome shotgun (WGS) entry which is preliminary data.</text>
</comment>
<reference evidence="6 7" key="1">
    <citation type="submission" date="2017-02" db="EMBL/GenBank/DDBJ databases">
        <title>Draft genome sequence of Haemophilus paracuniculus CCUG 43573 type strain.</title>
        <authorList>
            <person name="Engstrom-Jakobsson H."/>
            <person name="Salva-Serra F."/>
            <person name="Thorell K."/>
            <person name="Gonzales-Siles L."/>
            <person name="Karlsson R."/>
            <person name="Boulund F."/>
            <person name="Engstrand L."/>
            <person name="Kristiansson E."/>
            <person name="Moore E."/>
        </authorList>
    </citation>
    <scope>NUCLEOTIDE SEQUENCE [LARGE SCALE GENOMIC DNA]</scope>
    <source>
        <strain evidence="6 7">CCUG 43573</strain>
    </source>
</reference>
<keyword evidence="7" id="KW-1185">Reference proteome</keyword>
<feature type="transmembrane region" description="Helical" evidence="4">
    <location>
        <begin position="180"/>
        <end position="197"/>
    </location>
</feature>
<feature type="transmembrane region" description="Helical" evidence="4">
    <location>
        <begin position="7"/>
        <end position="26"/>
    </location>
</feature>
<feature type="transmembrane region" description="Helical" evidence="4">
    <location>
        <begin position="74"/>
        <end position="91"/>
    </location>
</feature>
<dbReference type="PANTHER" id="PTHR14969">
    <property type="entry name" value="SPHINGOSINE-1-PHOSPHATE PHOSPHOHYDROLASE"/>
    <property type="match status" value="1"/>
</dbReference>
<dbReference type="SMART" id="SM00014">
    <property type="entry name" value="acidPPc"/>
    <property type="match status" value="1"/>
</dbReference>
<evidence type="ECO:0000256" key="2">
    <source>
        <dbReference type="ARBA" id="ARBA00032707"/>
    </source>
</evidence>
<evidence type="ECO:0000256" key="1">
    <source>
        <dbReference type="ARBA" id="ARBA00012374"/>
    </source>
</evidence>
<dbReference type="InterPro" id="IPR000326">
    <property type="entry name" value="PAP2/HPO"/>
</dbReference>
<dbReference type="Pfam" id="PF01569">
    <property type="entry name" value="PAP2"/>
    <property type="match status" value="1"/>
</dbReference>
<sequence>MITRLSFYTFLMLLVPIGAWLVGWQWTGDENIIVPSVDYPLYFLTETGSVPYALITCVLLMLWLMWLARKRYSWLLVGAICAGSVLGTQVIKQVAKTGFAEPRPFVTQMMGEQSEQFYELPRSERAVLVKEYYKDSPYPLFAQHRADQTGYSFPSGHAMFSVSWLLVFGGLLLGLRGQAVVFAQIFVVIWSALMMISRLRLGMHYPVDLFTSTLITLVFHIVLFVWIVPYLETWKFFQKRGN</sequence>
<dbReference type="OrthoDB" id="5586741at2"/>
<dbReference type="STRING" id="734.B0187_02050"/>
<dbReference type="GO" id="GO:0005886">
    <property type="term" value="C:plasma membrane"/>
    <property type="evidence" value="ECO:0007669"/>
    <property type="project" value="TreeGrafter"/>
</dbReference>
<dbReference type="EMBL" id="MUYA01000003">
    <property type="protein sequence ID" value="OOS00293.1"/>
    <property type="molecule type" value="Genomic_DNA"/>
</dbReference>
<evidence type="ECO:0000313" key="7">
    <source>
        <dbReference type="Proteomes" id="UP000190867"/>
    </source>
</evidence>
<keyword evidence="4" id="KW-0812">Transmembrane</keyword>
<gene>
    <name evidence="6" type="ORF">B0187_02050</name>
</gene>
<name>A0A1T0AVH9_9PAST</name>
<dbReference type="Gene3D" id="1.20.144.10">
    <property type="entry name" value="Phosphatidic acid phosphatase type 2/haloperoxidase"/>
    <property type="match status" value="1"/>
</dbReference>
<comment type="catalytic activity">
    <reaction evidence="3">
        <text>di-trans,octa-cis-undecaprenyl diphosphate + H2O = di-trans,octa-cis-undecaprenyl phosphate + phosphate + H(+)</text>
        <dbReference type="Rhea" id="RHEA:28094"/>
        <dbReference type="ChEBI" id="CHEBI:15377"/>
        <dbReference type="ChEBI" id="CHEBI:15378"/>
        <dbReference type="ChEBI" id="CHEBI:43474"/>
        <dbReference type="ChEBI" id="CHEBI:58405"/>
        <dbReference type="ChEBI" id="CHEBI:60392"/>
        <dbReference type="EC" id="3.6.1.27"/>
    </reaction>
</comment>
<dbReference type="AlphaFoldDB" id="A0A1T0AVH9"/>
<organism evidence="6 7">
    <name type="scientific">Haemophilus paracuniculus</name>
    <dbReference type="NCBI Taxonomy" id="734"/>
    <lineage>
        <taxon>Bacteria</taxon>
        <taxon>Pseudomonadati</taxon>
        <taxon>Pseudomonadota</taxon>
        <taxon>Gammaproteobacteria</taxon>
        <taxon>Pasteurellales</taxon>
        <taxon>Pasteurellaceae</taxon>
        <taxon>Haemophilus</taxon>
    </lineage>
</organism>
<dbReference type="GO" id="GO:0050380">
    <property type="term" value="F:undecaprenyl-diphosphatase activity"/>
    <property type="evidence" value="ECO:0007669"/>
    <property type="project" value="UniProtKB-EC"/>
</dbReference>
<dbReference type="InterPro" id="IPR036938">
    <property type="entry name" value="PAP2/HPO_sf"/>
</dbReference>
<feature type="transmembrane region" description="Helical" evidence="4">
    <location>
        <begin position="49"/>
        <end position="67"/>
    </location>
</feature>
<evidence type="ECO:0000256" key="3">
    <source>
        <dbReference type="ARBA" id="ARBA00047594"/>
    </source>
</evidence>
<keyword evidence="4" id="KW-0472">Membrane</keyword>
<dbReference type="SUPFAM" id="SSF48317">
    <property type="entry name" value="Acid phosphatase/Vanadium-dependent haloperoxidase"/>
    <property type="match status" value="1"/>
</dbReference>
<evidence type="ECO:0000259" key="5">
    <source>
        <dbReference type="SMART" id="SM00014"/>
    </source>
</evidence>
<proteinExistence type="predicted"/>
<feature type="domain" description="Phosphatidic acid phosphatase type 2/haloperoxidase" evidence="5">
    <location>
        <begin position="77"/>
        <end position="224"/>
    </location>
</feature>